<keyword evidence="6 10" id="KW-1133">Transmembrane helix</keyword>
<dbReference type="Proteomes" id="UP000614601">
    <property type="component" value="Unassembled WGS sequence"/>
</dbReference>
<dbReference type="PANTHER" id="PTHR45635:SF16">
    <property type="entry name" value="ADP_ATP TRANSLOCASE"/>
    <property type="match status" value="1"/>
</dbReference>
<evidence type="ECO:0000256" key="8">
    <source>
        <dbReference type="PROSITE-ProRule" id="PRU00282"/>
    </source>
</evidence>
<evidence type="ECO:0000256" key="3">
    <source>
        <dbReference type="ARBA" id="ARBA00022448"/>
    </source>
</evidence>
<evidence type="ECO:0000313" key="12">
    <source>
        <dbReference type="Proteomes" id="UP000614601"/>
    </source>
</evidence>
<dbReference type="GO" id="GO:0005471">
    <property type="term" value="F:ATP:ADP antiporter activity"/>
    <property type="evidence" value="ECO:0007669"/>
    <property type="project" value="UniProtKB-UniRule"/>
</dbReference>
<feature type="transmembrane region" description="Helical" evidence="10">
    <location>
        <begin position="39"/>
        <end position="59"/>
    </location>
</feature>
<dbReference type="InterPro" id="IPR018108">
    <property type="entry name" value="MCP_transmembrane"/>
</dbReference>
<keyword evidence="7 8" id="KW-0472">Membrane</keyword>
<dbReference type="GO" id="GO:0140021">
    <property type="term" value="P:mitochondrial ADP transmembrane transport"/>
    <property type="evidence" value="ECO:0007669"/>
    <property type="project" value="InterPro"/>
</dbReference>
<accession>A0A811K9R7</accession>
<evidence type="ECO:0000256" key="1">
    <source>
        <dbReference type="ARBA" id="ARBA00004141"/>
    </source>
</evidence>
<evidence type="ECO:0000256" key="2">
    <source>
        <dbReference type="ARBA" id="ARBA00006375"/>
    </source>
</evidence>
<evidence type="ECO:0000313" key="11">
    <source>
        <dbReference type="EMBL" id="CAD5211722.1"/>
    </source>
</evidence>
<evidence type="ECO:0000256" key="5">
    <source>
        <dbReference type="ARBA" id="ARBA00022737"/>
    </source>
</evidence>
<feature type="repeat" description="Solcar" evidence="8">
    <location>
        <begin position="36"/>
        <end position="124"/>
    </location>
</feature>
<dbReference type="InterPro" id="IPR023395">
    <property type="entry name" value="MCP_dom_sf"/>
</dbReference>
<keyword evidence="4 8" id="KW-0812">Transmembrane</keyword>
<dbReference type="OrthoDB" id="270584at2759"/>
<comment type="caution">
    <text evidence="11">The sequence shown here is derived from an EMBL/GenBank/DDBJ whole genome shotgun (WGS) entry which is preliminary data.</text>
</comment>
<dbReference type="GO" id="GO:1901029">
    <property type="term" value="P:negative regulation of mitochondrial outer membrane permeabilization involved in apoptotic signaling pathway"/>
    <property type="evidence" value="ECO:0007669"/>
    <property type="project" value="TreeGrafter"/>
</dbReference>
<protein>
    <recommendedName>
        <fullName evidence="10">ADP/ATP translocase</fullName>
    </recommendedName>
    <alternativeName>
        <fullName evidence="10">ADP,ATP carrier protein</fullName>
    </alternativeName>
</protein>
<dbReference type="EMBL" id="CAJFDH010000002">
    <property type="protein sequence ID" value="CAD5211722.1"/>
    <property type="molecule type" value="Genomic_DNA"/>
</dbReference>
<dbReference type="EMBL" id="CAJFCW020000002">
    <property type="protein sequence ID" value="CAG9094188.1"/>
    <property type="molecule type" value="Genomic_DNA"/>
</dbReference>
<dbReference type="Pfam" id="PF00153">
    <property type="entry name" value="Mito_carr"/>
    <property type="match status" value="1"/>
</dbReference>
<evidence type="ECO:0000256" key="10">
    <source>
        <dbReference type="RuleBase" id="RU368008"/>
    </source>
</evidence>
<dbReference type="Gene3D" id="1.50.40.10">
    <property type="entry name" value="Mitochondrial carrier domain"/>
    <property type="match status" value="1"/>
</dbReference>
<evidence type="ECO:0000256" key="7">
    <source>
        <dbReference type="ARBA" id="ARBA00023136"/>
    </source>
</evidence>
<keyword evidence="3 9" id="KW-0813">Transport</keyword>
<comment type="function">
    <text evidence="10">Catalyzes the exchange of ADP and ATP across the membrane.</text>
</comment>
<dbReference type="SUPFAM" id="SSF103506">
    <property type="entry name" value="Mitochondrial carrier"/>
    <property type="match status" value="1"/>
</dbReference>
<evidence type="ECO:0000256" key="4">
    <source>
        <dbReference type="ARBA" id="ARBA00022692"/>
    </source>
</evidence>
<dbReference type="AlphaFoldDB" id="A0A811K9R7"/>
<gene>
    <name evidence="11" type="ORF">BOKJ2_LOCUS3836</name>
</gene>
<evidence type="ECO:0000256" key="9">
    <source>
        <dbReference type="RuleBase" id="RU000488"/>
    </source>
</evidence>
<dbReference type="PANTHER" id="PTHR45635">
    <property type="entry name" value="ADP,ATP CARRIER PROTEIN 1-RELATED-RELATED"/>
    <property type="match status" value="1"/>
</dbReference>
<dbReference type="Proteomes" id="UP000783686">
    <property type="component" value="Unassembled WGS sequence"/>
</dbReference>
<keyword evidence="12" id="KW-1185">Reference proteome</keyword>
<dbReference type="InterPro" id="IPR002113">
    <property type="entry name" value="ADT_euk_type"/>
</dbReference>
<dbReference type="PROSITE" id="PS50920">
    <property type="entry name" value="SOLCAR"/>
    <property type="match status" value="1"/>
</dbReference>
<dbReference type="GO" id="GO:0005743">
    <property type="term" value="C:mitochondrial inner membrane"/>
    <property type="evidence" value="ECO:0007669"/>
    <property type="project" value="InterPro"/>
</dbReference>
<comment type="subunit">
    <text evidence="10">Monomer.</text>
</comment>
<dbReference type="GO" id="GO:1990544">
    <property type="term" value="P:mitochondrial ATP transmembrane transport"/>
    <property type="evidence" value="ECO:0007669"/>
    <property type="project" value="InterPro"/>
</dbReference>
<proteinExistence type="inferred from homology"/>
<sequence length="125" mass="14463">MRFDASSKLNRENYLSCLLWIVRHCSWHGGRRQTKLPFLAAWVIGQFSVVSAGLVSYPWDTVRRRMMMQSGRTDVLYKSTMHCWVKVFREEGGFKAFYKGAYSNVLRGMGSALVLAFYSEITKYA</sequence>
<organism evidence="11 12">
    <name type="scientific">Bursaphelenchus okinawaensis</name>
    <dbReference type="NCBI Taxonomy" id="465554"/>
    <lineage>
        <taxon>Eukaryota</taxon>
        <taxon>Metazoa</taxon>
        <taxon>Ecdysozoa</taxon>
        <taxon>Nematoda</taxon>
        <taxon>Chromadorea</taxon>
        <taxon>Rhabditida</taxon>
        <taxon>Tylenchina</taxon>
        <taxon>Tylenchomorpha</taxon>
        <taxon>Aphelenchoidea</taxon>
        <taxon>Aphelenchoididae</taxon>
        <taxon>Bursaphelenchus</taxon>
    </lineage>
</organism>
<comment type="caution">
    <text evidence="10">Lacks conserved residue(s) required for the propagation of feature annotation.</text>
</comment>
<name>A0A811K9R7_9BILA</name>
<evidence type="ECO:0000256" key="6">
    <source>
        <dbReference type="ARBA" id="ARBA00022989"/>
    </source>
</evidence>
<reference evidence="11" key="1">
    <citation type="submission" date="2020-09" db="EMBL/GenBank/DDBJ databases">
        <authorList>
            <person name="Kikuchi T."/>
        </authorList>
    </citation>
    <scope>NUCLEOTIDE SEQUENCE</scope>
    <source>
        <strain evidence="11">SH1</strain>
    </source>
</reference>
<keyword evidence="5" id="KW-0677">Repeat</keyword>
<comment type="similarity">
    <text evidence="2 9">Belongs to the mitochondrial carrier (TC 2.A.29) family.</text>
</comment>
<comment type="subcellular location">
    <subcellularLocation>
        <location evidence="1 10">Membrane</location>
        <topology evidence="1 10">Multi-pass membrane protein</topology>
    </subcellularLocation>
</comment>